<evidence type="ECO:0000313" key="3">
    <source>
        <dbReference type="Proteomes" id="UP000515158"/>
    </source>
</evidence>
<dbReference type="PROSITE" id="PS51184">
    <property type="entry name" value="JMJC"/>
    <property type="match status" value="1"/>
</dbReference>
<dbReference type="SUPFAM" id="SSF51197">
    <property type="entry name" value="Clavaminate synthase-like"/>
    <property type="match status" value="1"/>
</dbReference>
<feature type="domain" description="JmjC" evidence="2">
    <location>
        <begin position="229"/>
        <end position="391"/>
    </location>
</feature>
<feature type="compositionally biased region" description="Basic and acidic residues" evidence="1">
    <location>
        <begin position="543"/>
        <end position="555"/>
    </location>
</feature>
<evidence type="ECO:0000313" key="4">
    <source>
        <dbReference type="RefSeq" id="XP_034253666.1"/>
    </source>
</evidence>
<dbReference type="GeneID" id="117652685"/>
<dbReference type="InParanoid" id="A0A6P9ACQ3"/>
<proteinExistence type="predicted"/>
<evidence type="ECO:0000259" key="2">
    <source>
        <dbReference type="PROSITE" id="PS51184"/>
    </source>
</evidence>
<dbReference type="GO" id="GO:0010468">
    <property type="term" value="P:regulation of gene expression"/>
    <property type="evidence" value="ECO:0007669"/>
    <property type="project" value="TreeGrafter"/>
</dbReference>
<evidence type="ECO:0000256" key="1">
    <source>
        <dbReference type="SAM" id="MobiDB-lite"/>
    </source>
</evidence>
<accession>A0A6P9ACQ3</accession>
<dbReference type="GO" id="GO:0000785">
    <property type="term" value="C:chromatin"/>
    <property type="evidence" value="ECO:0007669"/>
    <property type="project" value="TreeGrafter"/>
</dbReference>
<keyword evidence="3" id="KW-1185">Reference proteome</keyword>
<dbReference type="AlphaFoldDB" id="A0A6P9ACQ3"/>
<reference evidence="4" key="1">
    <citation type="submission" date="2025-08" db="UniProtKB">
        <authorList>
            <consortium name="RefSeq"/>
        </authorList>
    </citation>
    <scope>IDENTIFICATION</scope>
    <source>
        <tissue evidence="4">Total insect</tissue>
    </source>
</reference>
<dbReference type="OrthoDB" id="8951118at2759"/>
<dbReference type="Pfam" id="PF02373">
    <property type="entry name" value="JmjC"/>
    <property type="match status" value="1"/>
</dbReference>
<dbReference type="Gene3D" id="2.60.120.650">
    <property type="entry name" value="Cupin"/>
    <property type="match status" value="1"/>
</dbReference>
<dbReference type="KEGG" id="tpal:117652685"/>
<dbReference type="InterPro" id="IPR003347">
    <property type="entry name" value="JmjC_dom"/>
</dbReference>
<dbReference type="SMART" id="SM00558">
    <property type="entry name" value="JmjC"/>
    <property type="match status" value="1"/>
</dbReference>
<dbReference type="PANTHER" id="PTHR10694">
    <property type="entry name" value="LYSINE-SPECIFIC DEMETHYLASE"/>
    <property type="match status" value="1"/>
</dbReference>
<name>A0A6P9ACQ3_THRPL</name>
<sequence length="643" mass="73031">MLSVQHISIDVDLDWKSEFVPWLEAHEQQHLGVEDGAFLVTVASSLRVLQPDGEGPFIKECLRTHLSSLQVLTLKEFQQKGIYEFSATQKEDLIGGFKKIMQDLNIYRSDTCCTSVLKQCKDIESVFKHLDSDVCSKYAFVDEEPDYGSRVMLDESGIKTEQLFNKYSKDLEGFPWRARQRNPPDNCPQSECTPKDDDIEIETQRRKRFKGRSLSEIVEPIYYGYGLEMDDRMIQITANLNLSRIFNILWLLPIHYPGLHSPYLYFGTTHSFFPVHVEDGLTYSLNYLHVGHPKVWQVVHRANHNSSSFLYFLSNILLCFFAPGSLFHHGPQSCWNIILPSAVIQRPGDLVVLYPSSAHFGFNLGPNIAQAVNIGTKSWIPWGINAKKCTCFKPTHQMHIDMAPLVTAFRKDLIPHLMTGGVVLTQEMARGMKLVADAVVNCSLVVCGKVTMEHQWKDKASPIGNAQGQRLVPFKCPVDACEKTFNDCPVDTAKKNMIKHVKSIHRPLVDKCQLLLKIDQIFDPVPSEPQDTFDYVDSDDEDPRNPYRVPHDDAGRYGQMEDVITDSPPPFAPVPVLLPVTPPCKCPKPKKCRSCLMDDPVYLIEPCAVFGICKDCEDNLKDQYMRCPGCGTRHIIRPRHIYV</sequence>
<dbReference type="GO" id="GO:0032452">
    <property type="term" value="F:histone demethylase activity"/>
    <property type="evidence" value="ECO:0007669"/>
    <property type="project" value="TreeGrafter"/>
</dbReference>
<dbReference type="Proteomes" id="UP000515158">
    <property type="component" value="Unplaced"/>
</dbReference>
<feature type="region of interest" description="Disordered" evidence="1">
    <location>
        <begin position="529"/>
        <end position="555"/>
    </location>
</feature>
<dbReference type="GO" id="GO:0005634">
    <property type="term" value="C:nucleus"/>
    <property type="evidence" value="ECO:0007669"/>
    <property type="project" value="TreeGrafter"/>
</dbReference>
<protein>
    <submittedName>
        <fullName evidence="4">Uncharacterized protein LOC117652685</fullName>
    </submittedName>
</protein>
<dbReference type="RefSeq" id="XP_034253666.1">
    <property type="nucleotide sequence ID" value="XM_034397775.1"/>
</dbReference>
<organism evidence="4">
    <name type="scientific">Thrips palmi</name>
    <name type="common">Melon thrips</name>
    <dbReference type="NCBI Taxonomy" id="161013"/>
    <lineage>
        <taxon>Eukaryota</taxon>
        <taxon>Metazoa</taxon>
        <taxon>Ecdysozoa</taxon>
        <taxon>Arthropoda</taxon>
        <taxon>Hexapoda</taxon>
        <taxon>Insecta</taxon>
        <taxon>Pterygota</taxon>
        <taxon>Neoptera</taxon>
        <taxon>Paraneoptera</taxon>
        <taxon>Thysanoptera</taxon>
        <taxon>Terebrantia</taxon>
        <taxon>Thripoidea</taxon>
        <taxon>Thripidae</taxon>
        <taxon>Thrips</taxon>
    </lineage>
</organism>
<gene>
    <name evidence="4" type="primary">LOC117652685</name>
</gene>